<dbReference type="Gene3D" id="2.40.50.100">
    <property type="match status" value="1"/>
</dbReference>
<dbReference type="PANTHER" id="PTHR30469:SF12">
    <property type="entry name" value="MULTIDRUG RESISTANCE PROTEIN MDTA"/>
    <property type="match status" value="1"/>
</dbReference>
<dbReference type="Gene3D" id="1.10.287.470">
    <property type="entry name" value="Helix hairpin bin"/>
    <property type="match status" value="1"/>
</dbReference>
<dbReference type="SUPFAM" id="SSF111369">
    <property type="entry name" value="HlyD-like secretion proteins"/>
    <property type="match status" value="2"/>
</dbReference>
<dbReference type="PANTHER" id="PTHR30469">
    <property type="entry name" value="MULTIDRUG RESISTANCE PROTEIN MDTA"/>
    <property type="match status" value="1"/>
</dbReference>
<organism evidence="2">
    <name type="scientific">marine metagenome</name>
    <dbReference type="NCBI Taxonomy" id="408172"/>
    <lineage>
        <taxon>unclassified sequences</taxon>
        <taxon>metagenomes</taxon>
        <taxon>ecological metagenomes</taxon>
    </lineage>
</organism>
<accession>A0A382IHJ2</accession>
<gene>
    <name evidence="2" type="ORF">METZ01_LOCUS251974</name>
</gene>
<evidence type="ECO:0000256" key="1">
    <source>
        <dbReference type="SAM" id="Coils"/>
    </source>
</evidence>
<reference evidence="2" key="1">
    <citation type="submission" date="2018-05" db="EMBL/GenBank/DDBJ databases">
        <authorList>
            <person name="Lanie J.A."/>
            <person name="Ng W.-L."/>
            <person name="Kazmierczak K.M."/>
            <person name="Andrzejewski T.M."/>
            <person name="Davidsen T.M."/>
            <person name="Wayne K.J."/>
            <person name="Tettelin H."/>
            <person name="Glass J.I."/>
            <person name="Rusch D."/>
            <person name="Podicherti R."/>
            <person name="Tsui H.-C.T."/>
            <person name="Winkler M.E."/>
        </authorList>
    </citation>
    <scope>NUCLEOTIDE SEQUENCE</scope>
</reference>
<feature type="non-terminal residue" evidence="2">
    <location>
        <position position="443"/>
    </location>
</feature>
<dbReference type="GO" id="GO:1990281">
    <property type="term" value="C:efflux pump complex"/>
    <property type="evidence" value="ECO:0007669"/>
    <property type="project" value="TreeGrafter"/>
</dbReference>
<dbReference type="GO" id="GO:0015562">
    <property type="term" value="F:efflux transmembrane transporter activity"/>
    <property type="evidence" value="ECO:0007669"/>
    <property type="project" value="TreeGrafter"/>
</dbReference>
<keyword evidence="1" id="KW-0175">Coiled coil</keyword>
<evidence type="ECO:0008006" key="3">
    <source>
        <dbReference type="Google" id="ProtNLM"/>
    </source>
</evidence>
<name>A0A382IHJ2_9ZZZZ</name>
<proteinExistence type="predicted"/>
<protein>
    <recommendedName>
        <fullName evidence="3">Membrane fusion protein biotin-lipoyl like domain-containing protein</fullName>
    </recommendedName>
</protein>
<evidence type="ECO:0000313" key="2">
    <source>
        <dbReference type="EMBL" id="SVB99120.1"/>
    </source>
</evidence>
<dbReference type="AlphaFoldDB" id="A0A382IHJ2"/>
<feature type="coiled-coil region" evidence="1">
    <location>
        <begin position="99"/>
        <end position="149"/>
    </location>
</feature>
<dbReference type="Gene3D" id="2.40.30.170">
    <property type="match status" value="1"/>
</dbReference>
<sequence>MMLGGSYSVARYFWLNQEETERRTPPPKIPLVQGVRLHATNFPIHLPSQGRVQARALTSISPEVAGRIISIESIFKEGGFFQPGQKLLTLDDADYLNGVVKAKAIIAQLKAKLELEKIERAAFTNAVAVAEANLEQANLALKLEILERSGYSNAVAVAQANFAQSDAALKLELARRDAAIANLKRLGSLEKASPLAKYEPQVAEAMANTNAKRANLDKALEDLSKRPAQMEANLEAKIKVTNVKLTEARENLKRPAQLEADLLAQIRIAESEAKQAERNAKRTVIIAPKYHGRITEKRVDIGQVVNAGTVLATAIATDYAEVRLPISNHRLAYLNVPEQMVSTNNTEALKHQAPVSYPAVKLTAQIGADSHTWQGKIDRAESRYDSASQQLFLIAQVPEPYGHQPPLRAGLFVRADITGNTLNNVFILPRHTVRRGNEVALAV</sequence>
<feature type="coiled-coil region" evidence="1">
    <location>
        <begin position="206"/>
        <end position="279"/>
    </location>
</feature>
<dbReference type="EMBL" id="UINC01067449">
    <property type="protein sequence ID" value="SVB99120.1"/>
    <property type="molecule type" value="Genomic_DNA"/>
</dbReference>